<protein>
    <recommendedName>
        <fullName evidence="3">Thioesterase domain-containing protein</fullName>
    </recommendedName>
</protein>
<dbReference type="KEGG" id="tsv:DSM104635_01079"/>
<evidence type="ECO:0008006" key="3">
    <source>
        <dbReference type="Google" id="ProtNLM"/>
    </source>
</evidence>
<dbReference type="EMBL" id="CP047045">
    <property type="protein sequence ID" value="QGZ94263.1"/>
    <property type="molecule type" value="Genomic_DNA"/>
</dbReference>
<dbReference type="AlphaFoldDB" id="A0A6I6MT05"/>
<accession>A0A6I6MT05</accession>
<keyword evidence="2" id="KW-1185">Reference proteome</keyword>
<proteinExistence type="predicted"/>
<evidence type="ECO:0000313" key="2">
    <source>
        <dbReference type="Proteomes" id="UP000431269"/>
    </source>
</evidence>
<evidence type="ECO:0000313" key="1">
    <source>
        <dbReference type="EMBL" id="QGZ94263.1"/>
    </source>
</evidence>
<dbReference type="Proteomes" id="UP000431269">
    <property type="component" value="Chromosome"/>
</dbReference>
<dbReference type="Gene3D" id="3.10.129.10">
    <property type="entry name" value="Hotdog Thioesterase"/>
    <property type="match status" value="1"/>
</dbReference>
<name>A0A6I6MT05_9CAUL</name>
<organism evidence="1 2">
    <name type="scientific">Terricaulis silvestris</name>
    <dbReference type="NCBI Taxonomy" id="2686094"/>
    <lineage>
        <taxon>Bacteria</taxon>
        <taxon>Pseudomonadati</taxon>
        <taxon>Pseudomonadota</taxon>
        <taxon>Alphaproteobacteria</taxon>
        <taxon>Caulobacterales</taxon>
        <taxon>Caulobacteraceae</taxon>
        <taxon>Terricaulis</taxon>
    </lineage>
</organism>
<reference evidence="2" key="1">
    <citation type="submission" date="2019-12" db="EMBL/GenBank/DDBJ databases">
        <title>Complete genome of Terracaulis silvestris 0127_4.</title>
        <authorList>
            <person name="Vieira S."/>
            <person name="Riedel T."/>
            <person name="Sproer C."/>
            <person name="Pascual J."/>
            <person name="Boedeker C."/>
            <person name="Overmann J."/>
        </authorList>
    </citation>
    <scope>NUCLEOTIDE SEQUENCE [LARGE SCALE GENOMIC DNA]</scope>
    <source>
        <strain evidence="2">0127_4</strain>
    </source>
</reference>
<sequence length="84" mass="8811">MTDSAIAARLVNAIEGAADREAGAKTSLVSVTIDMLANADAGTIETHLTRKTRTLVFMSAEFKTDAGQRIANVSSVHKVLGHAD</sequence>
<gene>
    <name evidence="1" type="ORF">DSM104635_01079</name>
</gene>
<dbReference type="RefSeq" id="WP_158765213.1">
    <property type="nucleotide sequence ID" value="NZ_CP047045.1"/>
</dbReference>